<dbReference type="Proteomes" id="UP001215598">
    <property type="component" value="Unassembled WGS sequence"/>
</dbReference>
<accession>A0AAD7H633</accession>
<comment type="caution">
    <text evidence="2">The sequence shown here is derived from an EMBL/GenBank/DDBJ whole genome shotgun (WGS) entry which is preliminary data.</text>
</comment>
<evidence type="ECO:0000313" key="3">
    <source>
        <dbReference type="Proteomes" id="UP001215598"/>
    </source>
</evidence>
<gene>
    <name evidence="2" type="ORF">B0H16DRAFT_553008</name>
</gene>
<organism evidence="2 3">
    <name type="scientific">Mycena metata</name>
    <dbReference type="NCBI Taxonomy" id="1033252"/>
    <lineage>
        <taxon>Eukaryota</taxon>
        <taxon>Fungi</taxon>
        <taxon>Dikarya</taxon>
        <taxon>Basidiomycota</taxon>
        <taxon>Agaricomycotina</taxon>
        <taxon>Agaricomycetes</taxon>
        <taxon>Agaricomycetidae</taxon>
        <taxon>Agaricales</taxon>
        <taxon>Marasmiineae</taxon>
        <taxon>Mycenaceae</taxon>
        <taxon>Mycena</taxon>
    </lineage>
</organism>
<keyword evidence="3" id="KW-1185">Reference proteome</keyword>
<name>A0AAD7H633_9AGAR</name>
<protein>
    <submittedName>
        <fullName evidence="2">Uncharacterized protein</fullName>
    </submittedName>
</protein>
<evidence type="ECO:0000313" key="2">
    <source>
        <dbReference type="EMBL" id="KAJ7712800.1"/>
    </source>
</evidence>
<dbReference type="AlphaFoldDB" id="A0AAD7H633"/>
<feature type="region of interest" description="Disordered" evidence="1">
    <location>
        <begin position="13"/>
        <end position="38"/>
    </location>
</feature>
<proteinExistence type="predicted"/>
<reference evidence="2" key="1">
    <citation type="submission" date="2023-03" db="EMBL/GenBank/DDBJ databases">
        <title>Massive genome expansion in bonnet fungi (Mycena s.s.) driven by repeated elements and novel gene families across ecological guilds.</title>
        <authorList>
            <consortium name="Lawrence Berkeley National Laboratory"/>
            <person name="Harder C.B."/>
            <person name="Miyauchi S."/>
            <person name="Viragh M."/>
            <person name="Kuo A."/>
            <person name="Thoen E."/>
            <person name="Andreopoulos B."/>
            <person name="Lu D."/>
            <person name="Skrede I."/>
            <person name="Drula E."/>
            <person name="Henrissat B."/>
            <person name="Morin E."/>
            <person name="Kohler A."/>
            <person name="Barry K."/>
            <person name="LaButti K."/>
            <person name="Morin E."/>
            <person name="Salamov A."/>
            <person name="Lipzen A."/>
            <person name="Mereny Z."/>
            <person name="Hegedus B."/>
            <person name="Baldrian P."/>
            <person name="Stursova M."/>
            <person name="Weitz H."/>
            <person name="Taylor A."/>
            <person name="Grigoriev I.V."/>
            <person name="Nagy L.G."/>
            <person name="Martin F."/>
            <person name="Kauserud H."/>
        </authorList>
    </citation>
    <scope>NUCLEOTIDE SEQUENCE</scope>
    <source>
        <strain evidence="2">CBHHK182m</strain>
    </source>
</reference>
<dbReference type="EMBL" id="JARKIB010000357">
    <property type="protein sequence ID" value="KAJ7712800.1"/>
    <property type="molecule type" value="Genomic_DNA"/>
</dbReference>
<sequence>MRGPCVTACSFSSSPSLPRTRTHTDSLPRRNVTRRARDPHRPLTALSDTALLHARACLTVEFRTHAVRLRLYKLPSNMRTRTCWCVLHVLPYRRSCFVRPVDVSLAHRGSMRAQISSTRRGRLLRRLIQVRASQRGTRGCHCRALIRPCASSASTLCGRAGRVFCGLALVRAQRGTHTDAAAVRSPDRYASSAPRRACGHTGRVFCGLDLTSASARTRCCCAFSSRALSISPPVHSFPSTYAYDPVCNSCSSISFFLF</sequence>
<evidence type="ECO:0000256" key="1">
    <source>
        <dbReference type="SAM" id="MobiDB-lite"/>
    </source>
</evidence>